<evidence type="ECO:0000313" key="3">
    <source>
        <dbReference type="Proteomes" id="UP000003163"/>
    </source>
</evidence>
<protein>
    <submittedName>
        <fullName evidence="2">Uncharacterized protein</fullName>
    </submittedName>
</protein>
<gene>
    <name evidence="2" type="ORF">EDEG_01230</name>
</gene>
<reference evidence="2 3" key="1">
    <citation type="submission" date="2011-08" db="EMBL/GenBank/DDBJ databases">
        <authorList>
            <person name="Liu Z.J."/>
            <person name="Shi F.L."/>
            <person name="Lu J.Q."/>
            <person name="Li M."/>
            <person name="Wang Z.L."/>
        </authorList>
    </citation>
    <scope>NUCLEOTIDE SEQUENCE [LARGE SCALE GENOMIC DNA]</scope>
    <source>
        <strain evidence="2 3">USNM 41457</strain>
    </source>
</reference>
<comment type="caution">
    <text evidence="2">The sequence shown here is derived from an EMBL/GenBank/DDBJ whole genome shotgun (WGS) entry which is preliminary data.</text>
</comment>
<keyword evidence="1" id="KW-0472">Membrane</keyword>
<dbReference type="EMBL" id="AFBI03000017">
    <property type="protein sequence ID" value="EJW04547.1"/>
    <property type="molecule type" value="Genomic_DNA"/>
</dbReference>
<keyword evidence="3" id="KW-1185">Reference proteome</keyword>
<keyword evidence="1" id="KW-1133">Transmembrane helix</keyword>
<sequence>MRYSMNFWNFVKFVIFLHKNCMPSYITYQQHKIKYQVISKSNKKTIDFEECKLSQNILKFYFFLCNKIILIITGAIASDHLNHFNKFKILKMLHFSPIKFLEFEKQHKNTKKIKFFQKSNYNLIYMQKTAIFDSCVREWFVLKHFISNNLYV</sequence>
<evidence type="ECO:0000313" key="2">
    <source>
        <dbReference type="EMBL" id="EJW04547.1"/>
    </source>
</evidence>
<accession>J9DTF8</accession>
<keyword evidence="1" id="KW-0812">Transmembrane</keyword>
<reference evidence="3" key="2">
    <citation type="submission" date="2015-07" db="EMBL/GenBank/DDBJ databases">
        <title>Contrasting host-pathogen interactions and genome evolution in two generalist and specialist microsporidian pathogens of mosquitoes.</title>
        <authorList>
            <consortium name="The Broad Institute Genomics Platform"/>
            <consortium name="The Broad Institute Genome Sequencing Center for Infectious Disease"/>
            <person name="Cuomo C.A."/>
            <person name="Sanscrainte N.D."/>
            <person name="Goldberg J.M."/>
            <person name="Heiman D."/>
            <person name="Young S."/>
            <person name="Zeng Q."/>
            <person name="Becnel J.J."/>
            <person name="Birren B.W."/>
        </authorList>
    </citation>
    <scope>NUCLEOTIDE SEQUENCE [LARGE SCALE GENOMIC DNA]</scope>
    <source>
        <strain evidence="3">USNM 41457</strain>
    </source>
</reference>
<dbReference type="Proteomes" id="UP000003163">
    <property type="component" value="Unassembled WGS sequence"/>
</dbReference>
<dbReference type="AlphaFoldDB" id="J9DTF8"/>
<evidence type="ECO:0000256" key="1">
    <source>
        <dbReference type="SAM" id="Phobius"/>
    </source>
</evidence>
<organism evidence="2 3">
    <name type="scientific">Edhazardia aedis (strain USNM 41457)</name>
    <name type="common">Microsporidian parasite</name>
    <dbReference type="NCBI Taxonomy" id="1003232"/>
    <lineage>
        <taxon>Eukaryota</taxon>
        <taxon>Fungi</taxon>
        <taxon>Fungi incertae sedis</taxon>
        <taxon>Microsporidia</taxon>
        <taxon>Edhazardia</taxon>
    </lineage>
</organism>
<dbReference type="VEuPathDB" id="MicrosporidiaDB:EDEG_01230"/>
<dbReference type="HOGENOM" id="CLU_1722336_0_0_1"/>
<dbReference type="InParanoid" id="J9DTF8"/>
<name>J9DTF8_EDHAE</name>
<feature type="transmembrane region" description="Helical" evidence="1">
    <location>
        <begin position="60"/>
        <end position="81"/>
    </location>
</feature>
<proteinExistence type="predicted"/>